<evidence type="ECO:0000313" key="5">
    <source>
        <dbReference type="EMBL" id="MBO8443425.1"/>
    </source>
</evidence>
<dbReference type="PANTHER" id="PTHR33164">
    <property type="entry name" value="TRANSCRIPTIONAL REGULATOR, MARR FAMILY"/>
    <property type="match status" value="1"/>
</dbReference>
<dbReference type="PROSITE" id="PS50995">
    <property type="entry name" value="HTH_MARR_2"/>
    <property type="match status" value="1"/>
</dbReference>
<dbReference type="AlphaFoldDB" id="A0A9D9EAW5"/>
<dbReference type="SUPFAM" id="SSF46785">
    <property type="entry name" value="Winged helix' DNA-binding domain"/>
    <property type="match status" value="1"/>
</dbReference>
<reference evidence="5" key="2">
    <citation type="journal article" date="2021" name="PeerJ">
        <title>Extensive microbial diversity within the chicken gut microbiome revealed by metagenomics and culture.</title>
        <authorList>
            <person name="Gilroy R."/>
            <person name="Ravi A."/>
            <person name="Getino M."/>
            <person name="Pursley I."/>
            <person name="Horton D.L."/>
            <person name="Alikhan N.F."/>
            <person name="Baker D."/>
            <person name="Gharbi K."/>
            <person name="Hall N."/>
            <person name="Watson M."/>
            <person name="Adriaenssens E.M."/>
            <person name="Foster-Nyarko E."/>
            <person name="Jarju S."/>
            <person name="Secka A."/>
            <person name="Antonio M."/>
            <person name="Oren A."/>
            <person name="Chaudhuri R.R."/>
            <person name="La Ragione R."/>
            <person name="Hildebrand F."/>
            <person name="Pallen M.J."/>
        </authorList>
    </citation>
    <scope>NUCLEOTIDE SEQUENCE</scope>
    <source>
        <strain evidence="5">11167</strain>
    </source>
</reference>
<evidence type="ECO:0000313" key="6">
    <source>
        <dbReference type="Proteomes" id="UP000823633"/>
    </source>
</evidence>
<evidence type="ECO:0000259" key="4">
    <source>
        <dbReference type="PROSITE" id="PS50995"/>
    </source>
</evidence>
<dbReference type="PANTHER" id="PTHR33164:SF57">
    <property type="entry name" value="MARR-FAMILY TRANSCRIPTIONAL REGULATOR"/>
    <property type="match status" value="1"/>
</dbReference>
<reference evidence="5" key="1">
    <citation type="submission" date="2020-10" db="EMBL/GenBank/DDBJ databases">
        <authorList>
            <person name="Gilroy R."/>
        </authorList>
    </citation>
    <scope>NUCLEOTIDE SEQUENCE</scope>
    <source>
        <strain evidence="5">11167</strain>
    </source>
</reference>
<dbReference type="GO" id="GO:0003677">
    <property type="term" value="F:DNA binding"/>
    <property type="evidence" value="ECO:0007669"/>
    <property type="project" value="UniProtKB-KW"/>
</dbReference>
<dbReference type="Gene3D" id="1.10.10.10">
    <property type="entry name" value="Winged helix-like DNA-binding domain superfamily/Winged helix DNA-binding domain"/>
    <property type="match status" value="1"/>
</dbReference>
<keyword evidence="1" id="KW-0805">Transcription regulation</keyword>
<organism evidence="5 6">
    <name type="scientific">Candidatus Aphodenecus pullistercoris</name>
    <dbReference type="NCBI Taxonomy" id="2840669"/>
    <lineage>
        <taxon>Bacteria</taxon>
        <taxon>Pseudomonadati</taxon>
        <taxon>Spirochaetota</taxon>
        <taxon>Spirochaetia</taxon>
        <taxon>Spirochaetales</taxon>
        <taxon>Candidatus Aphodenecus</taxon>
    </lineage>
</organism>
<proteinExistence type="predicted"/>
<comment type="caution">
    <text evidence="5">The sequence shown here is derived from an EMBL/GenBank/DDBJ whole genome shotgun (WGS) entry which is preliminary data.</text>
</comment>
<evidence type="ECO:0000256" key="1">
    <source>
        <dbReference type="ARBA" id="ARBA00023015"/>
    </source>
</evidence>
<dbReference type="PRINTS" id="PR00598">
    <property type="entry name" value="HTHMARR"/>
</dbReference>
<dbReference type="InterPro" id="IPR000835">
    <property type="entry name" value="HTH_MarR-typ"/>
</dbReference>
<sequence>MSRQVDELIQDVIDFGRRCNDLVEFTYKRTCGFSTNQMHVVVFIYRKGGSIYQKDLDDFIRLSKPAISQLVDSLVNSGLVERHQSDGDKRQRRLVLTPSGLDVAKKLSSEVRSLNRRIAGCLSSDEVASLSRILEKLEKATTI</sequence>
<dbReference type="InterPro" id="IPR023187">
    <property type="entry name" value="Tscrpt_reg_MarR-type_CS"/>
</dbReference>
<keyword evidence="2" id="KW-0238">DNA-binding</keyword>
<dbReference type="GO" id="GO:0003700">
    <property type="term" value="F:DNA-binding transcription factor activity"/>
    <property type="evidence" value="ECO:0007669"/>
    <property type="project" value="InterPro"/>
</dbReference>
<gene>
    <name evidence="5" type="ORF">IAC42_06665</name>
</gene>
<dbReference type="GO" id="GO:0006950">
    <property type="term" value="P:response to stress"/>
    <property type="evidence" value="ECO:0007669"/>
    <property type="project" value="TreeGrafter"/>
</dbReference>
<dbReference type="Proteomes" id="UP000823633">
    <property type="component" value="Unassembled WGS sequence"/>
</dbReference>
<keyword evidence="3" id="KW-0804">Transcription</keyword>
<dbReference type="SMART" id="SM00347">
    <property type="entry name" value="HTH_MARR"/>
    <property type="match status" value="1"/>
</dbReference>
<dbReference type="InterPro" id="IPR036388">
    <property type="entry name" value="WH-like_DNA-bd_sf"/>
</dbReference>
<dbReference type="EMBL" id="JADIMU010000043">
    <property type="protein sequence ID" value="MBO8443425.1"/>
    <property type="molecule type" value="Genomic_DNA"/>
</dbReference>
<protein>
    <submittedName>
        <fullName evidence="5">Winged helix-turn-helix transcriptional regulator</fullName>
    </submittedName>
</protein>
<dbReference type="InterPro" id="IPR039422">
    <property type="entry name" value="MarR/SlyA-like"/>
</dbReference>
<feature type="domain" description="HTH marR-type" evidence="4">
    <location>
        <begin position="1"/>
        <end position="139"/>
    </location>
</feature>
<name>A0A9D9EAW5_9SPIR</name>
<evidence type="ECO:0000256" key="3">
    <source>
        <dbReference type="ARBA" id="ARBA00023163"/>
    </source>
</evidence>
<evidence type="ECO:0000256" key="2">
    <source>
        <dbReference type="ARBA" id="ARBA00023125"/>
    </source>
</evidence>
<dbReference type="Pfam" id="PF12802">
    <property type="entry name" value="MarR_2"/>
    <property type="match status" value="1"/>
</dbReference>
<accession>A0A9D9EAW5</accession>
<dbReference type="InterPro" id="IPR036390">
    <property type="entry name" value="WH_DNA-bd_sf"/>
</dbReference>
<dbReference type="PROSITE" id="PS01117">
    <property type="entry name" value="HTH_MARR_1"/>
    <property type="match status" value="1"/>
</dbReference>